<dbReference type="GO" id="GO:0008745">
    <property type="term" value="F:N-acetylmuramoyl-L-alanine amidase activity"/>
    <property type="evidence" value="ECO:0007669"/>
    <property type="project" value="InterPro"/>
</dbReference>
<dbReference type="SMART" id="SM00701">
    <property type="entry name" value="PGRP"/>
    <property type="match status" value="1"/>
</dbReference>
<dbReference type="Pfam" id="PF01510">
    <property type="entry name" value="Amidase_2"/>
    <property type="match status" value="1"/>
</dbReference>
<dbReference type="PANTHER" id="PTHR11022">
    <property type="entry name" value="PEPTIDOGLYCAN RECOGNITION PROTEIN"/>
    <property type="match status" value="1"/>
</dbReference>
<evidence type="ECO:0000313" key="4">
    <source>
        <dbReference type="EMBL" id="CAF3940329.1"/>
    </source>
</evidence>
<dbReference type="Gene3D" id="3.40.80.10">
    <property type="entry name" value="Peptidoglycan recognition protein-like"/>
    <property type="match status" value="1"/>
</dbReference>
<evidence type="ECO:0000313" key="5">
    <source>
        <dbReference type="Proteomes" id="UP000663829"/>
    </source>
</evidence>
<evidence type="ECO:0000313" key="3">
    <source>
        <dbReference type="EMBL" id="CAF1176294.1"/>
    </source>
</evidence>
<dbReference type="Proteomes" id="UP000663829">
    <property type="component" value="Unassembled WGS sequence"/>
</dbReference>
<sequence length="265" mass="30163">MLGVFLHESVTDTDEQHSIIWLQDIEQMFEAASVRSEDRRKLLPMYFLGDAKKWYQSGIFDNNYDGFKQQLIKTDNCQKRHDVQSRNLPRSMKLQVLCKLLQLNDALYALVLLGDSCENYFHPQHGKTGRCLKTSQCSDDGGVIVSKLCCPSIVPRATWKARAPKNITPLITPVSYVVIHHTYSASCTDEKMCLSKMKGIQDFHMDGKGWDDIGYNFVVGADGNAYEGRGWERVGAHCKGYNSRSIGDYHLYKKTCKAFCILNEK</sequence>
<dbReference type="InterPro" id="IPR002502">
    <property type="entry name" value="Amidase_domain"/>
</dbReference>
<dbReference type="EMBL" id="CAJOBC010007698">
    <property type="protein sequence ID" value="CAF3940329.1"/>
    <property type="molecule type" value="Genomic_DNA"/>
</dbReference>
<protein>
    <recommendedName>
        <fullName evidence="2">Peptidoglycan recognition protein family domain-containing protein</fullName>
    </recommendedName>
</protein>
<comment type="similarity">
    <text evidence="1">Belongs to the N-acetylmuramoyl-L-alanine amidase 2 family.</text>
</comment>
<dbReference type="EMBL" id="CAJNOQ010007698">
    <property type="protein sequence ID" value="CAF1176294.1"/>
    <property type="molecule type" value="Genomic_DNA"/>
</dbReference>
<keyword evidence="5" id="KW-1185">Reference proteome</keyword>
<dbReference type="Proteomes" id="UP000681722">
    <property type="component" value="Unassembled WGS sequence"/>
</dbReference>
<dbReference type="CDD" id="cd06583">
    <property type="entry name" value="PGRP"/>
    <property type="match status" value="1"/>
</dbReference>
<evidence type="ECO:0000259" key="2">
    <source>
        <dbReference type="SMART" id="SM00701"/>
    </source>
</evidence>
<organism evidence="3 5">
    <name type="scientific">Didymodactylos carnosus</name>
    <dbReference type="NCBI Taxonomy" id="1234261"/>
    <lineage>
        <taxon>Eukaryota</taxon>
        <taxon>Metazoa</taxon>
        <taxon>Spiralia</taxon>
        <taxon>Gnathifera</taxon>
        <taxon>Rotifera</taxon>
        <taxon>Eurotatoria</taxon>
        <taxon>Bdelloidea</taxon>
        <taxon>Philodinida</taxon>
        <taxon>Philodinidae</taxon>
        <taxon>Didymodactylos</taxon>
    </lineage>
</organism>
<proteinExistence type="inferred from homology"/>
<dbReference type="SUPFAM" id="SSF55846">
    <property type="entry name" value="N-acetylmuramoyl-L-alanine amidase-like"/>
    <property type="match status" value="1"/>
</dbReference>
<accession>A0A814UN75</accession>
<gene>
    <name evidence="3" type="ORF">GPM918_LOCUS22458</name>
    <name evidence="4" type="ORF">SRO942_LOCUS22456</name>
</gene>
<dbReference type="OrthoDB" id="10001926at2759"/>
<dbReference type="InterPro" id="IPR006619">
    <property type="entry name" value="PGRP_domain_met/bac"/>
</dbReference>
<dbReference type="PANTHER" id="PTHR11022:SF41">
    <property type="entry name" value="PEPTIDOGLYCAN-RECOGNITION PROTEIN LC-RELATED"/>
    <property type="match status" value="1"/>
</dbReference>
<reference evidence="3" key="1">
    <citation type="submission" date="2021-02" db="EMBL/GenBank/DDBJ databases">
        <authorList>
            <person name="Nowell W R."/>
        </authorList>
    </citation>
    <scope>NUCLEOTIDE SEQUENCE</scope>
</reference>
<dbReference type="AlphaFoldDB" id="A0A814UN75"/>
<feature type="domain" description="Peptidoglycan recognition protein family" evidence="2">
    <location>
        <begin position="151"/>
        <end position="258"/>
    </location>
</feature>
<evidence type="ECO:0000256" key="1">
    <source>
        <dbReference type="ARBA" id="ARBA00007553"/>
    </source>
</evidence>
<name>A0A814UN75_9BILA</name>
<comment type="caution">
    <text evidence="3">The sequence shown here is derived from an EMBL/GenBank/DDBJ whole genome shotgun (WGS) entry which is preliminary data.</text>
</comment>
<dbReference type="GO" id="GO:0008270">
    <property type="term" value="F:zinc ion binding"/>
    <property type="evidence" value="ECO:0007669"/>
    <property type="project" value="InterPro"/>
</dbReference>
<dbReference type="InterPro" id="IPR015510">
    <property type="entry name" value="PGRP"/>
</dbReference>
<dbReference type="GO" id="GO:0009253">
    <property type="term" value="P:peptidoglycan catabolic process"/>
    <property type="evidence" value="ECO:0007669"/>
    <property type="project" value="InterPro"/>
</dbReference>
<dbReference type="InterPro" id="IPR036505">
    <property type="entry name" value="Amidase/PGRP_sf"/>
</dbReference>